<keyword evidence="1" id="KW-1185">Reference proteome</keyword>
<sequence length="233" mass="26407">MVRIGIGIARGGTKESSPLRQDALWYPSPPAESVQLNDHLFTGCAIDRDDFQPMLWINFGSWKTDSVVIAFREYYQQRSPDYVKYTYIGHMPHEGFLDKMILRIDKSGGERIEVIGAAVAPESEFYYGSGVWYTTYNILKSIKFDTNKIVTNHGNSIRMGEPFEDTWHLKTLRPNHGHVITGIYAGECTTGRIQSVGIITEPELEVWYADSGRMHHHTASRDPPKQIHASSNS</sequence>
<organism evidence="2">
    <name type="scientific">Dissoconium aciculare CBS 342.82</name>
    <dbReference type="NCBI Taxonomy" id="1314786"/>
    <lineage>
        <taxon>Eukaryota</taxon>
        <taxon>Fungi</taxon>
        <taxon>Dikarya</taxon>
        <taxon>Ascomycota</taxon>
        <taxon>Pezizomycotina</taxon>
        <taxon>Dothideomycetes</taxon>
        <taxon>Dothideomycetidae</taxon>
        <taxon>Mycosphaerellales</taxon>
        <taxon>Dissoconiaceae</taxon>
        <taxon>Dissoconium</taxon>
    </lineage>
</organism>
<evidence type="ECO:0000313" key="2">
    <source>
        <dbReference type="RefSeq" id="XP_033456146.1"/>
    </source>
</evidence>
<evidence type="ECO:0000313" key="1">
    <source>
        <dbReference type="Proteomes" id="UP000504637"/>
    </source>
</evidence>
<reference evidence="2" key="2">
    <citation type="submission" date="2020-04" db="EMBL/GenBank/DDBJ databases">
        <authorList>
            <consortium name="NCBI Genome Project"/>
        </authorList>
    </citation>
    <scope>NUCLEOTIDE SEQUENCE</scope>
    <source>
        <strain evidence="2">CBS 342.82</strain>
    </source>
</reference>
<accession>A0A6J3LTJ9</accession>
<proteinExistence type="predicted"/>
<dbReference type="AlphaFoldDB" id="A0A6J3LTJ9"/>
<dbReference type="GeneID" id="54365798"/>
<gene>
    <name evidence="2" type="ORF">K489DRAFT_413034</name>
</gene>
<dbReference type="RefSeq" id="XP_033456146.1">
    <property type="nucleotide sequence ID" value="XM_033607999.1"/>
</dbReference>
<reference evidence="2" key="1">
    <citation type="submission" date="2020-01" db="EMBL/GenBank/DDBJ databases">
        <authorList>
            <consortium name="DOE Joint Genome Institute"/>
            <person name="Haridas S."/>
            <person name="Albert R."/>
            <person name="Binder M."/>
            <person name="Bloem J."/>
            <person name="Labutti K."/>
            <person name="Salamov A."/>
            <person name="Andreopoulos B."/>
            <person name="Baker S.E."/>
            <person name="Barry K."/>
            <person name="Bills G."/>
            <person name="Bluhm B.H."/>
            <person name="Cannon C."/>
            <person name="Castanera R."/>
            <person name="Culley D.E."/>
            <person name="Daum C."/>
            <person name="Ezra D."/>
            <person name="Gonzalez J.B."/>
            <person name="Henrissat B."/>
            <person name="Kuo A."/>
            <person name="Liang C."/>
            <person name="Lipzen A."/>
            <person name="Lutzoni F."/>
            <person name="Magnuson J."/>
            <person name="Mondo S."/>
            <person name="Nolan M."/>
            <person name="Ohm R."/>
            <person name="Pangilinan J."/>
            <person name="Park H.-J."/>
            <person name="Ramirez L."/>
            <person name="Alfaro M."/>
            <person name="Sun H."/>
            <person name="Tritt A."/>
            <person name="Yoshinaga Y."/>
            <person name="Zwiers L.-H."/>
            <person name="Turgeon B.G."/>
            <person name="Goodwin S.B."/>
            <person name="Spatafora J.W."/>
            <person name="Crous P.W."/>
            <person name="Grigoriev I.V."/>
        </authorList>
    </citation>
    <scope>NUCLEOTIDE SEQUENCE</scope>
    <source>
        <strain evidence="2">CBS 342.82</strain>
    </source>
</reference>
<name>A0A6J3LTJ9_9PEZI</name>
<dbReference type="Proteomes" id="UP000504637">
    <property type="component" value="Unplaced"/>
</dbReference>
<reference evidence="2" key="3">
    <citation type="submission" date="2025-08" db="UniProtKB">
        <authorList>
            <consortium name="RefSeq"/>
        </authorList>
    </citation>
    <scope>IDENTIFICATION</scope>
    <source>
        <strain evidence="2">CBS 342.82</strain>
    </source>
</reference>
<protein>
    <submittedName>
        <fullName evidence="2">Uncharacterized protein</fullName>
    </submittedName>
</protein>